<dbReference type="RefSeq" id="WP_311502215.1">
    <property type="nucleotide sequence ID" value="NZ_JAVRHK010000002.1"/>
</dbReference>
<dbReference type="InterPro" id="IPR000835">
    <property type="entry name" value="HTH_MarR-typ"/>
</dbReference>
<gene>
    <name evidence="5" type="ORF">RM539_04385</name>
</gene>
<dbReference type="SMART" id="SM00347">
    <property type="entry name" value="HTH_MARR"/>
    <property type="match status" value="1"/>
</dbReference>
<dbReference type="Gene3D" id="1.10.10.10">
    <property type="entry name" value="Winged helix-like DNA-binding domain superfamily/Winged helix DNA-binding domain"/>
    <property type="match status" value="1"/>
</dbReference>
<accession>A0ABU3D2Q7</accession>
<evidence type="ECO:0000256" key="2">
    <source>
        <dbReference type="ARBA" id="ARBA00023125"/>
    </source>
</evidence>
<evidence type="ECO:0000259" key="4">
    <source>
        <dbReference type="PROSITE" id="PS50995"/>
    </source>
</evidence>
<keyword evidence="3" id="KW-0804">Transcription</keyword>
<dbReference type="InterPro" id="IPR036390">
    <property type="entry name" value="WH_DNA-bd_sf"/>
</dbReference>
<evidence type="ECO:0000313" key="5">
    <source>
        <dbReference type="EMBL" id="MDT0675821.1"/>
    </source>
</evidence>
<feature type="domain" description="HTH marR-type" evidence="4">
    <location>
        <begin position="16"/>
        <end position="148"/>
    </location>
</feature>
<keyword evidence="1" id="KW-0805">Transcription regulation</keyword>
<dbReference type="Proteomes" id="UP001262582">
    <property type="component" value="Unassembled WGS sequence"/>
</dbReference>
<sequence length="148" mass="17027">MKVEKILKTNKPLPKKKKLVINLMLTATQANSLMADGLKPFKISNQQFNVLRILRGQRGKPANLNTIQERMVNKMSNTTRLVDKLLDKKLVDRCICEENRRKVEIIITKKGLDLLEELDPIVINIENNITKNLNGKEIDQLNELLDKI</sequence>
<dbReference type="PROSITE" id="PS50995">
    <property type="entry name" value="HTH_MARR_2"/>
    <property type="match status" value="1"/>
</dbReference>
<dbReference type="SUPFAM" id="SSF46785">
    <property type="entry name" value="Winged helix' DNA-binding domain"/>
    <property type="match status" value="1"/>
</dbReference>
<keyword evidence="2" id="KW-0238">DNA-binding</keyword>
<dbReference type="InterPro" id="IPR036388">
    <property type="entry name" value="WH-like_DNA-bd_sf"/>
</dbReference>
<name>A0ABU3D2Q7_9FLAO</name>
<dbReference type="EMBL" id="JAVRHK010000002">
    <property type="protein sequence ID" value="MDT0675821.1"/>
    <property type="molecule type" value="Genomic_DNA"/>
</dbReference>
<comment type="caution">
    <text evidence="5">The sequence shown here is derived from an EMBL/GenBank/DDBJ whole genome shotgun (WGS) entry which is preliminary data.</text>
</comment>
<dbReference type="PANTHER" id="PTHR42756">
    <property type="entry name" value="TRANSCRIPTIONAL REGULATOR, MARR"/>
    <property type="match status" value="1"/>
</dbReference>
<dbReference type="PRINTS" id="PR00598">
    <property type="entry name" value="HTHMARR"/>
</dbReference>
<evidence type="ECO:0000313" key="6">
    <source>
        <dbReference type="Proteomes" id="UP001262582"/>
    </source>
</evidence>
<evidence type="ECO:0000256" key="3">
    <source>
        <dbReference type="ARBA" id="ARBA00023163"/>
    </source>
</evidence>
<evidence type="ECO:0000256" key="1">
    <source>
        <dbReference type="ARBA" id="ARBA00023015"/>
    </source>
</evidence>
<protein>
    <submittedName>
        <fullName evidence="5">MarR family transcriptional regulator</fullName>
    </submittedName>
</protein>
<proteinExistence type="predicted"/>
<dbReference type="Pfam" id="PF01047">
    <property type="entry name" value="MarR"/>
    <property type="match status" value="1"/>
</dbReference>
<organism evidence="5 6">
    <name type="scientific">Autumnicola musiva</name>
    <dbReference type="NCBI Taxonomy" id="3075589"/>
    <lineage>
        <taxon>Bacteria</taxon>
        <taxon>Pseudomonadati</taxon>
        <taxon>Bacteroidota</taxon>
        <taxon>Flavobacteriia</taxon>
        <taxon>Flavobacteriales</taxon>
        <taxon>Flavobacteriaceae</taxon>
        <taxon>Autumnicola</taxon>
    </lineage>
</organism>
<dbReference type="PANTHER" id="PTHR42756:SF1">
    <property type="entry name" value="TRANSCRIPTIONAL REPRESSOR OF EMRAB OPERON"/>
    <property type="match status" value="1"/>
</dbReference>
<reference evidence="5 6" key="1">
    <citation type="submission" date="2023-09" db="EMBL/GenBank/DDBJ databases">
        <authorList>
            <person name="Rey-Velasco X."/>
        </authorList>
    </citation>
    <scope>NUCLEOTIDE SEQUENCE [LARGE SCALE GENOMIC DNA]</scope>
    <source>
        <strain evidence="5 6">F117</strain>
    </source>
</reference>
<keyword evidence="6" id="KW-1185">Reference proteome</keyword>